<dbReference type="PANTHER" id="PTHR11557:SF0">
    <property type="entry name" value="PORPHOBILINOGEN DEAMINASE"/>
    <property type="match status" value="1"/>
</dbReference>
<evidence type="ECO:0000256" key="4">
    <source>
        <dbReference type="ARBA" id="ARBA00023244"/>
    </source>
</evidence>
<sequence>MTAQTSTTPLPPLRIGTRGSDLAMTQTTTVADALAAASGREVELVRIRTEGDRSSASLSSLGGTGVFAAALREALLAGECDMAVHSLKDLPTLPTEGLTIAALPHRGDPRDVLCTRERADLAGLPHGARVGTGSPRRAAQLRLARPDLEVLDIRGNVGTRLARLERDLDGVVLARAGLTRLGMLDRASQTLEPDVMLPAPGQGALAVECRTADLEGPVGSALRMIDHVPTRLAVLAERAVLRTLEAGCTAPVAAHATLTDDGPRLFLRAGVFDPSGARAVVREDSATVPAEADVAALAETTPEVLDRQVWDRATGLGQRLAHRLLADGAAEVAEL</sequence>
<evidence type="ECO:0000256" key="1">
    <source>
        <dbReference type="ARBA" id="ARBA00002869"/>
    </source>
</evidence>
<dbReference type="RefSeq" id="WP_388007952.1">
    <property type="nucleotide sequence ID" value="NZ_JBHUEE010000007.1"/>
</dbReference>
<evidence type="ECO:0000313" key="10">
    <source>
        <dbReference type="Proteomes" id="UP001597277"/>
    </source>
</evidence>
<dbReference type="GO" id="GO:0004418">
    <property type="term" value="F:hydroxymethylbilane synthase activity"/>
    <property type="evidence" value="ECO:0007669"/>
    <property type="project" value="UniProtKB-EC"/>
</dbReference>
<dbReference type="PANTHER" id="PTHR11557">
    <property type="entry name" value="PORPHOBILINOGEN DEAMINASE"/>
    <property type="match status" value="1"/>
</dbReference>
<dbReference type="SUPFAM" id="SSF54782">
    <property type="entry name" value="Porphobilinogen deaminase (hydroxymethylbilane synthase), C-terminal domain"/>
    <property type="match status" value="1"/>
</dbReference>
<evidence type="ECO:0000313" key="9">
    <source>
        <dbReference type="EMBL" id="MFD1718846.1"/>
    </source>
</evidence>
<comment type="catalytic activity">
    <reaction evidence="5 6">
        <text>4 porphobilinogen + H2O = hydroxymethylbilane + 4 NH4(+)</text>
        <dbReference type="Rhea" id="RHEA:13185"/>
        <dbReference type="ChEBI" id="CHEBI:15377"/>
        <dbReference type="ChEBI" id="CHEBI:28938"/>
        <dbReference type="ChEBI" id="CHEBI:57845"/>
        <dbReference type="ChEBI" id="CHEBI:58126"/>
        <dbReference type="EC" id="2.5.1.61"/>
    </reaction>
</comment>
<comment type="similarity">
    <text evidence="2 6">Belongs to the HMBS family.</text>
</comment>
<dbReference type="InterPro" id="IPR000860">
    <property type="entry name" value="HemC"/>
</dbReference>
<feature type="domain" description="Porphobilinogen deaminase C-terminal" evidence="8">
    <location>
        <begin position="232"/>
        <end position="294"/>
    </location>
</feature>
<dbReference type="PIRSF" id="PIRSF001438">
    <property type="entry name" value="4pyrrol_synth_OHMeBilane_synth"/>
    <property type="match status" value="1"/>
</dbReference>
<dbReference type="EC" id="2.5.1.61" evidence="6"/>
<dbReference type="Gene3D" id="3.40.190.10">
    <property type="entry name" value="Periplasmic binding protein-like II"/>
    <property type="match status" value="2"/>
</dbReference>
<keyword evidence="10" id="KW-1185">Reference proteome</keyword>
<keyword evidence="3 6" id="KW-0808">Transferase</keyword>
<dbReference type="SUPFAM" id="SSF53850">
    <property type="entry name" value="Periplasmic binding protein-like II"/>
    <property type="match status" value="1"/>
</dbReference>
<comment type="cofactor">
    <cofactor evidence="6">
        <name>dipyrromethane</name>
        <dbReference type="ChEBI" id="CHEBI:60342"/>
    </cofactor>
    <text evidence="6">Binds 1 dipyrromethane group covalently.</text>
</comment>
<evidence type="ECO:0000259" key="7">
    <source>
        <dbReference type="Pfam" id="PF01379"/>
    </source>
</evidence>
<evidence type="ECO:0000256" key="6">
    <source>
        <dbReference type="HAMAP-Rule" id="MF_00260"/>
    </source>
</evidence>
<dbReference type="InterPro" id="IPR022419">
    <property type="entry name" value="Porphobilin_deaminase_cofac_BS"/>
</dbReference>
<dbReference type="HAMAP" id="MF_00260">
    <property type="entry name" value="Porphobil_deam"/>
    <property type="match status" value="1"/>
</dbReference>
<dbReference type="Pfam" id="PF01379">
    <property type="entry name" value="Porphobil_deam"/>
    <property type="match status" value="1"/>
</dbReference>
<accession>A0ABW4L5W3</accession>
<organism evidence="9 10">
    <name type="scientific">Georgenia deserti</name>
    <dbReference type="NCBI Taxonomy" id="2093781"/>
    <lineage>
        <taxon>Bacteria</taxon>
        <taxon>Bacillati</taxon>
        <taxon>Actinomycetota</taxon>
        <taxon>Actinomycetes</taxon>
        <taxon>Micrococcales</taxon>
        <taxon>Bogoriellaceae</taxon>
        <taxon>Georgenia</taxon>
    </lineage>
</organism>
<evidence type="ECO:0000256" key="2">
    <source>
        <dbReference type="ARBA" id="ARBA00005638"/>
    </source>
</evidence>
<keyword evidence="4 6" id="KW-0627">Porphyrin biosynthesis</keyword>
<dbReference type="Proteomes" id="UP001597277">
    <property type="component" value="Unassembled WGS sequence"/>
</dbReference>
<name>A0ABW4L5W3_9MICO</name>
<reference evidence="10" key="1">
    <citation type="journal article" date="2019" name="Int. J. Syst. Evol. Microbiol.">
        <title>The Global Catalogue of Microorganisms (GCM) 10K type strain sequencing project: providing services to taxonomists for standard genome sequencing and annotation.</title>
        <authorList>
            <consortium name="The Broad Institute Genomics Platform"/>
            <consortium name="The Broad Institute Genome Sequencing Center for Infectious Disease"/>
            <person name="Wu L."/>
            <person name="Ma J."/>
        </authorList>
    </citation>
    <scope>NUCLEOTIDE SEQUENCE [LARGE SCALE GENOMIC DNA]</scope>
    <source>
        <strain evidence="10">JCM 17130</strain>
    </source>
</reference>
<dbReference type="EMBL" id="JBHUEE010000007">
    <property type="protein sequence ID" value="MFD1718846.1"/>
    <property type="molecule type" value="Genomic_DNA"/>
</dbReference>
<comment type="function">
    <text evidence="1 6">Tetrapolymerization of the monopyrrole PBG into the hydroxymethylbilane pre-uroporphyrinogen in several discrete steps.</text>
</comment>
<dbReference type="PROSITE" id="PS00533">
    <property type="entry name" value="PORPHOBILINOGEN_DEAM"/>
    <property type="match status" value="1"/>
</dbReference>
<protein>
    <recommendedName>
        <fullName evidence="6">Porphobilinogen deaminase</fullName>
        <shortName evidence="6">PBG</shortName>
        <ecNumber evidence="6">2.5.1.61</ecNumber>
    </recommendedName>
    <alternativeName>
        <fullName evidence="6">Hydroxymethylbilane synthase</fullName>
        <shortName evidence="6">HMBS</shortName>
    </alternativeName>
    <alternativeName>
        <fullName evidence="6">Pre-uroporphyrinogen synthase</fullName>
    </alternativeName>
</protein>
<dbReference type="InterPro" id="IPR022417">
    <property type="entry name" value="Porphobilin_deaminase_N"/>
</dbReference>
<dbReference type="Gene3D" id="3.30.160.40">
    <property type="entry name" value="Porphobilinogen deaminase, C-terminal domain"/>
    <property type="match status" value="1"/>
</dbReference>
<evidence type="ECO:0000259" key="8">
    <source>
        <dbReference type="Pfam" id="PF03900"/>
    </source>
</evidence>
<evidence type="ECO:0000256" key="5">
    <source>
        <dbReference type="ARBA" id="ARBA00048169"/>
    </source>
</evidence>
<feature type="domain" description="Porphobilinogen deaminase N-terminal" evidence="7">
    <location>
        <begin position="13"/>
        <end position="213"/>
    </location>
</feature>
<dbReference type="PRINTS" id="PR00151">
    <property type="entry name" value="PORPHBDMNASE"/>
</dbReference>
<proteinExistence type="inferred from homology"/>
<evidence type="ECO:0000256" key="3">
    <source>
        <dbReference type="ARBA" id="ARBA00022679"/>
    </source>
</evidence>
<dbReference type="Pfam" id="PF03900">
    <property type="entry name" value="Porphobil_deamC"/>
    <property type="match status" value="1"/>
</dbReference>
<dbReference type="NCBIfam" id="TIGR00212">
    <property type="entry name" value="hemC"/>
    <property type="match status" value="1"/>
</dbReference>
<gene>
    <name evidence="6 9" type="primary">hemC</name>
    <name evidence="9" type="ORF">ACFSE6_13440</name>
</gene>
<dbReference type="InterPro" id="IPR022418">
    <property type="entry name" value="Porphobilinogen_deaminase_C"/>
</dbReference>
<comment type="miscellaneous">
    <text evidence="6">The porphobilinogen subunits are added to the dipyrromethane group.</text>
</comment>
<comment type="caution">
    <text evidence="9">The sequence shown here is derived from an EMBL/GenBank/DDBJ whole genome shotgun (WGS) entry which is preliminary data.</text>
</comment>
<dbReference type="InterPro" id="IPR036803">
    <property type="entry name" value="Porphobilinogen_deaminase_C_sf"/>
</dbReference>
<feature type="modified residue" description="S-(dipyrrolylmethanemethyl)cysteine" evidence="6">
    <location>
        <position position="248"/>
    </location>
</feature>
<comment type="subunit">
    <text evidence="6">Monomer.</text>
</comment>